<accession>A0ABQ1MC84</accession>
<reference evidence="2" key="1">
    <citation type="journal article" date="2019" name="Int. J. Syst. Evol. Microbiol.">
        <title>The Global Catalogue of Microorganisms (GCM) 10K type strain sequencing project: providing services to taxonomists for standard genome sequencing and annotation.</title>
        <authorList>
            <consortium name="The Broad Institute Genomics Platform"/>
            <consortium name="The Broad Institute Genome Sequencing Center for Infectious Disease"/>
            <person name="Wu L."/>
            <person name="Ma J."/>
        </authorList>
    </citation>
    <scope>NUCLEOTIDE SEQUENCE [LARGE SCALE GENOMIC DNA]</scope>
    <source>
        <strain evidence="2">CGMCC 1.12479</strain>
    </source>
</reference>
<sequence length="60" mass="6794">MGKFIIIANNTICKQTSKIINKGEKCYYVPGYGYFHEDSDIYKNKLKSGGFRIGTVLVNN</sequence>
<dbReference type="Proteomes" id="UP000635885">
    <property type="component" value="Unassembled WGS sequence"/>
</dbReference>
<comment type="caution">
    <text evidence="1">The sequence shown here is derived from an EMBL/GenBank/DDBJ whole genome shotgun (WGS) entry which is preliminary data.</text>
</comment>
<organism evidence="1 2">
    <name type="scientific">Belliella aquatica</name>
    <dbReference type="NCBI Taxonomy" id="1323734"/>
    <lineage>
        <taxon>Bacteria</taxon>
        <taxon>Pseudomonadati</taxon>
        <taxon>Bacteroidota</taxon>
        <taxon>Cytophagia</taxon>
        <taxon>Cytophagales</taxon>
        <taxon>Cyclobacteriaceae</taxon>
        <taxon>Belliella</taxon>
    </lineage>
</organism>
<evidence type="ECO:0000313" key="1">
    <source>
        <dbReference type="EMBL" id="GGC38101.1"/>
    </source>
</evidence>
<protein>
    <submittedName>
        <fullName evidence="1">Uncharacterized protein</fullName>
    </submittedName>
</protein>
<name>A0ABQ1MC84_9BACT</name>
<proteinExistence type="predicted"/>
<gene>
    <name evidence="1" type="ORF">GCM10010993_16240</name>
</gene>
<evidence type="ECO:0000313" key="2">
    <source>
        <dbReference type="Proteomes" id="UP000635885"/>
    </source>
</evidence>
<dbReference type="EMBL" id="BMFD01000004">
    <property type="protein sequence ID" value="GGC38101.1"/>
    <property type="molecule type" value="Genomic_DNA"/>
</dbReference>
<keyword evidence="2" id="KW-1185">Reference proteome</keyword>